<feature type="domain" description="Zinc finger PHD-type" evidence="5">
    <location>
        <begin position="111"/>
        <end position="189"/>
    </location>
</feature>
<dbReference type="SMART" id="SM00249">
    <property type="entry name" value="PHD"/>
    <property type="match status" value="1"/>
</dbReference>
<feature type="compositionally biased region" description="Polar residues" evidence="4">
    <location>
        <begin position="455"/>
        <end position="468"/>
    </location>
</feature>
<dbReference type="FunFam" id="3.30.40.10:FF:000919">
    <property type="entry name" value="Bccti6"/>
    <property type="match status" value="1"/>
</dbReference>
<dbReference type="PANTHER" id="PTHR47793:SF1">
    <property type="entry name" value="HISTONE DEACETYLASE COMPLEX SUBUNIT CTI6"/>
    <property type="match status" value="1"/>
</dbReference>
<feature type="compositionally biased region" description="Low complexity" evidence="4">
    <location>
        <begin position="374"/>
        <end position="385"/>
    </location>
</feature>
<keyword evidence="1" id="KW-0479">Metal-binding</keyword>
<dbReference type="Gene3D" id="3.40.50.720">
    <property type="entry name" value="NAD(P)-binding Rossmann-like Domain"/>
    <property type="match status" value="1"/>
</dbReference>
<comment type="caution">
    <text evidence="6">The sequence shown here is derived from an EMBL/GenBank/DDBJ whole genome shotgun (WGS) entry which is preliminary data.</text>
</comment>
<dbReference type="EMBL" id="QKRW01000001">
    <property type="protein sequence ID" value="RAL68622.1"/>
    <property type="molecule type" value="Genomic_DNA"/>
</dbReference>
<feature type="compositionally biased region" description="Basic and acidic residues" evidence="4">
    <location>
        <begin position="333"/>
        <end position="348"/>
    </location>
</feature>
<evidence type="ECO:0000256" key="2">
    <source>
        <dbReference type="ARBA" id="ARBA00022771"/>
    </source>
</evidence>
<dbReference type="InterPro" id="IPR002347">
    <property type="entry name" value="SDR_fam"/>
</dbReference>
<feature type="compositionally biased region" description="Low complexity" evidence="4">
    <location>
        <begin position="263"/>
        <end position="275"/>
    </location>
</feature>
<keyword evidence="2" id="KW-0863">Zinc-finger</keyword>
<dbReference type="GO" id="GO:0033698">
    <property type="term" value="C:Rpd3L complex"/>
    <property type="evidence" value="ECO:0007669"/>
    <property type="project" value="TreeGrafter"/>
</dbReference>
<feature type="compositionally biased region" description="Basic residues" evidence="4">
    <location>
        <begin position="409"/>
        <end position="424"/>
    </location>
</feature>
<proteinExistence type="predicted"/>
<dbReference type="Pfam" id="PF00106">
    <property type="entry name" value="adh_short"/>
    <property type="match status" value="1"/>
</dbReference>
<dbReference type="Pfam" id="PF20826">
    <property type="entry name" value="PHD_5"/>
    <property type="match status" value="1"/>
</dbReference>
<dbReference type="InterPro" id="IPR036291">
    <property type="entry name" value="NAD(P)-bd_dom_sf"/>
</dbReference>
<feature type="compositionally biased region" description="Low complexity" evidence="4">
    <location>
        <begin position="50"/>
        <end position="59"/>
    </location>
</feature>
<feature type="region of interest" description="Disordered" evidence="4">
    <location>
        <begin position="628"/>
        <end position="657"/>
    </location>
</feature>
<dbReference type="InterPro" id="IPR053051">
    <property type="entry name" value="HDAC_complex_subunit"/>
</dbReference>
<protein>
    <recommendedName>
        <fullName evidence="5">Zinc finger PHD-type domain-containing protein</fullName>
    </recommendedName>
</protein>
<feature type="compositionally biased region" description="Polar residues" evidence="4">
    <location>
        <begin position="310"/>
        <end position="328"/>
    </location>
</feature>
<dbReference type="GO" id="GO:0061188">
    <property type="term" value="P:negative regulation of rDNA heterochromatin formation"/>
    <property type="evidence" value="ECO:0007669"/>
    <property type="project" value="TreeGrafter"/>
</dbReference>
<dbReference type="Gene3D" id="3.30.40.10">
    <property type="entry name" value="Zinc/RING finger domain, C3HC4 (zinc finger)"/>
    <property type="match status" value="1"/>
</dbReference>
<feature type="compositionally biased region" description="Polar residues" evidence="4">
    <location>
        <begin position="637"/>
        <end position="652"/>
    </location>
</feature>
<dbReference type="GO" id="GO:0070210">
    <property type="term" value="C:Rpd3L-Expanded complex"/>
    <property type="evidence" value="ECO:0007669"/>
    <property type="project" value="TreeGrafter"/>
</dbReference>
<reference evidence="6 7" key="1">
    <citation type="submission" date="2018-06" db="EMBL/GenBank/DDBJ databases">
        <title>Genome Sequence of the Brown Rot Fungal Pathogen Monilinia fructigena.</title>
        <authorList>
            <person name="Landi L."/>
            <person name="De Miccolis Angelini R.M."/>
            <person name="Pollastro S."/>
            <person name="Abate D."/>
            <person name="Faretra F."/>
            <person name="Romanazzi G."/>
        </authorList>
    </citation>
    <scope>NUCLEOTIDE SEQUENCE [LARGE SCALE GENOMIC DNA]</scope>
    <source>
        <strain evidence="6 7">Mfrg269</strain>
    </source>
</reference>
<evidence type="ECO:0000313" key="6">
    <source>
        <dbReference type="EMBL" id="RAL68622.1"/>
    </source>
</evidence>
<dbReference type="Proteomes" id="UP000249056">
    <property type="component" value="Unassembled WGS sequence"/>
</dbReference>
<dbReference type="AlphaFoldDB" id="A0A395J806"/>
<dbReference type="PRINTS" id="PR00081">
    <property type="entry name" value="GDHRDH"/>
</dbReference>
<dbReference type="InterPro" id="IPR011011">
    <property type="entry name" value="Znf_FYVE_PHD"/>
</dbReference>
<sequence>MDTTRRSSRAARGSQPAQSSSHHSSASSNSSGRAERSTRSNNKAETPRKSTPSASLSSDSPDDTATAEDSSSTRRKRGRADAGDKALKGQSVDGETLIGADEGGDDDEAVRCICGYDEYPGPPQLEDEDNKNNTKDGVDEPIITAADFTEDLAGFFLQCDVCKVWQHGGCVGIMNEDTSPDEYFCEQCRKELHRIRTAPNGQRYSLYLPLHPNLSRTTSRAASFSKDGTRSPKVGKNGRPTSSSTSAKRRSTMNSRDAAYDGAAEAEQIRQAIAATKRGRSASEDKPDGSKRQRTDSASPTPESDEKPQETPQRSVSQAESEDSATLTNGRNGELREERERLRLEAANKRKGRAERRRIEDSEPVEETPPAIKPPNNKNPEVDAQPPDPPPASQAIVPDTPPPVLPPVSHKKGGRPPNPRKGKSGKNQYTKDKDESNVRSPNRSQSRDVPRSDDNGQATNSKGSNNESRSSKAKASVGSKISMAEMRKRVASILEYISRTQVELAGDPLMLPSGSGAEKAVRGLVEDTLPMIQLNGAGGKQVAAGESDSPKEFKDLTCLEMMDILTRQLVKWQKEIELGLAPDYIYIRNLLHISSSGHSTRTQIHQFKTGMDPKVDLEVDGKVAIITGAGSGKSNERTPSNFSPQSNKSPGSYTHPKCKHNHPIRLTQMGVEYWTRAGRDGRVICLGSVAGHIVMMETPLYHASKFAITGFVRSMAGLEELGIRVAAIAPALVLSPLWSQQPDKLEMLTRDQKWIPAEMVAEAILELLTREEYVGGRFLEVSGSGSRVVKMIGDEGPVFELGFMIGNLGGYKKEIYQKLREGKMGV</sequence>
<feature type="region of interest" description="Disordered" evidence="4">
    <location>
        <begin position="217"/>
        <end position="480"/>
    </location>
</feature>
<dbReference type="SUPFAM" id="SSF57903">
    <property type="entry name" value="FYVE/PHD zinc finger"/>
    <property type="match status" value="1"/>
</dbReference>
<dbReference type="OrthoDB" id="418595at2759"/>
<keyword evidence="7" id="KW-1185">Reference proteome</keyword>
<feature type="region of interest" description="Disordered" evidence="4">
    <location>
        <begin position="1"/>
        <end position="104"/>
    </location>
</feature>
<dbReference type="GO" id="GO:0061186">
    <property type="term" value="P:negative regulation of silent mating-type cassette heterochromatin formation"/>
    <property type="evidence" value="ECO:0007669"/>
    <property type="project" value="TreeGrafter"/>
</dbReference>
<organism evidence="6 7">
    <name type="scientific">Monilinia fructigena</name>
    <dbReference type="NCBI Taxonomy" id="38457"/>
    <lineage>
        <taxon>Eukaryota</taxon>
        <taxon>Fungi</taxon>
        <taxon>Dikarya</taxon>
        <taxon>Ascomycota</taxon>
        <taxon>Pezizomycotina</taxon>
        <taxon>Leotiomycetes</taxon>
        <taxon>Helotiales</taxon>
        <taxon>Sclerotiniaceae</taxon>
        <taxon>Monilinia</taxon>
    </lineage>
</organism>
<gene>
    <name evidence="6" type="ORF">DID88_007335</name>
</gene>
<evidence type="ECO:0000313" key="7">
    <source>
        <dbReference type="Proteomes" id="UP000249056"/>
    </source>
</evidence>
<dbReference type="PANTHER" id="PTHR47793">
    <property type="entry name" value="HISTONE DEACETYLASE COMPLEX SUBUNIT CTI6"/>
    <property type="match status" value="1"/>
</dbReference>
<feature type="compositionally biased region" description="Low complexity" evidence="4">
    <location>
        <begin position="10"/>
        <end position="31"/>
    </location>
</feature>
<evidence type="ECO:0000256" key="1">
    <source>
        <dbReference type="ARBA" id="ARBA00022723"/>
    </source>
</evidence>
<evidence type="ECO:0000256" key="4">
    <source>
        <dbReference type="SAM" id="MobiDB-lite"/>
    </source>
</evidence>
<feature type="compositionally biased region" description="Basic and acidic residues" evidence="4">
    <location>
        <begin position="281"/>
        <end position="295"/>
    </location>
</feature>
<dbReference type="InterPro" id="IPR019786">
    <property type="entry name" value="Zinc_finger_PHD-type_CS"/>
</dbReference>
<dbReference type="PROSITE" id="PS01359">
    <property type="entry name" value="ZF_PHD_1"/>
    <property type="match status" value="1"/>
</dbReference>
<feature type="compositionally biased region" description="Basic and acidic residues" evidence="4">
    <location>
        <begin position="445"/>
        <end position="454"/>
    </location>
</feature>
<name>A0A395J806_9HELO</name>
<dbReference type="GO" id="GO:0008270">
    <property type="term" value="F:zinc ion binding"/>
    <property type="evidence" value="ECO:0007669"/>
    <property type="project" value="UniProtKB-KW"/>
</dbReference>
<evidence type="ECO:0000256" key="3">
    <source>
        <dbReference type="ARBA" id="ARBA00022833"/>
    </source>
</evidence>
<dbReference type="SUPFAM" id="SSF51735">
    <property type="entry name" value="NAD(P)-binding Rossmann-fold domains"/>
    <property type="match status" value="1"/>
</dbReference>
<evidence type="ECO:0000259" key="5">
    <source>
        <dbReference type="SMART" id="SM00249"/>
    </source>
</evidence>
<accession>A0A395J806</accession>
<dbReference type="InterPro" id="IPR013083">
    <property type="entry name" value="Znf_RING/FYVE/PHD"/>
</dbReference>
<dbReference type="InterPro" id="IPR001965">
    <property type="entry name" value="Znf_PHD"/>
</dbReference>
<keyword evidence="3" id="KW-0862">Zinc</keyword>